<feature type="signal peptide" evidence="1">
    <location>
        <begin position="1"/>
        <end position="32"/>
    </location>
</feature>
<evidence type="ECO:0000256" key="1">
    <source>
        <dbReference type="SAM" id="SignalP"/>
    </source>
</evidence>
<evidence type="ECO:0008006" key="4">
    <source>
        <dbReference type="Google" id="ProtNLM"/>
    </source>
</evidence>
<name>A0A512JPM4_9HYPH</name>
<evidence type="ECO:0000313" key="3">
    <source>
        <dbReference type="Proteomes" id="UP000321750"/>
    </source>
</evidence>
<sequence length="572" mass="60609">MHRSYRAAGLIALACTLALAFVVAMAPDAAFAATPLSLAPAHSVSHLFGDLVMAGPLALASLRKTEGELVTRAAAKIGEVIDGMAEDARRAIEAEHAGILSDLEATRAEIRTLEAAPRPAPATPAPAAGGFANADATRAATVAAAERAATISDIGRRAHMSAEAIDTALRNPDLTVEAFRSQAFEALATRDAATMTRSTGRVAEFGGQDADDSRRRGMADALSARMAHAGGDRTAVVPEHARAYAEMGLAEMAAECIGHRGALRTSRQVNEVFERAFHTVSDFPGIFVDALNVRLLARYRTATPTYRTFAALYTTTDFRPTYVIRAGDFPQLQPVNEAGEIKSGTFSESAETFRVKPYGVSVNLSRAMIVNDHLGAIDQVLGSVGERVTDWENAIAFAELLRNGNLLTDNTAVFHAKHNNLAGAGAAISVGSVGAGRAQMVKQKSLDGLKLNLQPKTLLVGPDNQTAAEQLFTAITPQISGNAVPESFRRMAPVADANLANDDGSAFLPWYLFADPAVAPCFVYGYLEGYEGPRLTSEQVFGVQGMKVKLEHDFGVAPIDFRGGYRNPGAAN</sequence>
<dbReference type="Pfam" id="PF25209">
    <property type="entry name" value="Phage_capsid_4"/>
    <property type="match status" value="1"/>
</dbReference>
<protein>
    <recommendedName>
        <fullName evidence="4">Bacteriophage Mu GpT domain-containing protein</fullName>
    </recommendedName>
</protein>
<dbReference type="RefSeq" id="WP_147048224.1">
    <property type="nucleotide sequence ID" value="NZ_BJZV01000023.1"/>
</dbReference>
<dbReference type="OrthoDB" id="9806592at2"/>
<evidence type="ECO:0000313" key="2">
    <source>
        <dbReference type="EMBL" id="GEP11813.1"/>
    </source>
</evidence>
<comment type="caution">
    <text evidence="2">The sequence shown here is derived from an EMBL/GenBank/DDBJ whole genome shotgun (WGS) entry which is preliminary data.</text>
</comment>
<organism evidence="2 3">
    <name type="scientific">Methylobacterium gnaphalii</name>
    <dbReference type="NCBI Taxonomy" id="1010610"/>
    <lineage>
        <taxon>Bacteria</taxon>
        <taxon>Pseudomonadati</taxon>
        <taxon>Pseudomonadota</taxon>
        <taxon>Alphaproteobacteria</taxon>
        <taxon>Hyphomicrobiales</taxon>
        <taxon>Methylobacteriaceae</taxon>
        <taxon>Methylobacterium</taxon>
    </lineage>
</organism>
<dbReference type="EMBL" id="BJZV01000023">
    <property type="protein sequence ID" value="GEP11813.1"/>
    <property type="molecule type" value="Genomic_DNA"/>
</dbReference>
<feature type="chain" id="PRO_5022171401" description="Bacteriophage Mu GpT domain-containing protein" evidence="1">
    <location>
        <begin position="33"/>
        <end position="572"/>
    </location>
</feature>
<keyword evidence="3" id="KW-1185">Reference proteome</keyword>
<keyword evidence="1" id="KW-0732">Signal</keyword>
<reference evidence="2 3" key="1">
    <citation type="submission" date="2019-07" db="EMBL/GenBank/DDBJ databases">
        <title>Whole genome shotgun sequence of Methylobacterium gnaphalii NBRC 107716.</title>
        <authorList>
            <person name="Hosoyama A."/>
            <person name="Uohara A."/>
            <person name="Ohji S."/>
            <person name="Ichikawa N."/>
        </authorList>
    </citation>
    <scope>NUCLEOTIDE SEQUENCE [LARGE SCALE GENOMIC DNA]</scope>
    <source>
        <strain evidence="2 3">NBRC 107716</strain>
    </source>
</reference>
<dbReference type="Proteomes" id="UP000321750">
    <property type="component" value="Unassembled WGS sequence"/>
</dbReference>
<proteinExistence type="predicted"/>
<dbReference type="AlphaFoldDB" id="A0A512JPM4"/>
<accession>A0A512JPM4</accession>
<gene>
    <name evidence="2" type="ORF">MGN01_36580</name>
</gene>